<evidence type="ECO:0000313" key="1">
    <source>
        <dbReference type="EMBL" id="EEG49562.1"/>
    </source>
</evidence>
<accession>C0CKZ8</accession>
<evidence type="ECO:0000313" key="2">
    <source>
        <dbReference type="Proteomes" id="UP000003100"/>
    </source>
</evidence>
<dbReference type="GeneID" id="86820729"/>
<proteinExistence type="predicted"/>
<dbReference type="AlphaFoldDB" id="C0CKZ8"/>
<organism evidence="1 2">
    <name type="scientific">Blautia hydrogenotrophica (strain DSM 10507 / JCM 14656 / S5a33)</name>
    <name type="common">Ruminococcus hydrogenotrophicus</name>
    <dbReference type="NCBI Taxonomy" id="476272"/>
    <lineage>
        <taxon>Bacteria</taxon>
        <taxon>Bacillati</taxon>
        <taxon>Bacillota</taxon>
        <taxon>Clostridia</taxon>
        <taxon>Lachnospirales</taxon>
        <taxon>Lachnospiraceae</taxon>
        <taxon>Blautia</taxon>
    </lineage>
</organism>
<dbReference type="RefSeq" id="WP_005947706.1">
    <property type="nucleotide sequence ID" value="NZ_CP136423.1"/>
</dbReference>
<reference evidence="1 2" key="1">
    <citation type="submission" date="2009-01" db="EMBL/GenBank/DDBJ databases">
        <authorList>
            <person name="Fulton L."/>
            <person name="Clifton S."/>
            <person name="Fulton B."/>
            <person name="Xu J."/>
            <person name="Minx P."/>
            <person name="Pepin K.H."/>
            <person name="Johnson M."/>
            <person name="Bhonagiri V."/>
            <person name="Nash W.E."/>
            <person name="Mardis E.R."/>
            <person name="Wilson R.K."/>
        </authorList>
    </citation>
    <scope>NUCLEOTIDE SEQUENCE [LARGE SCALE GENOMIC DNA]</scope>
    <source>
        <strain evidence="2">DSM 10507 / JCM 14656 / S5a33</strain>
    </source>
</reference>
<reference evidence="1 2" key="2">
    <citation type="submission" date="2009-02" db="EMBL/GenBank/DDBJ databases">
        <title>Draft genome sequence of Blautia hydrogenotrophica DSM 10507 (Ruminococcus hydrogenotrophicus DSM 10507).</title>
        <authorList>
            <person name="Sudarsanam P."/>
            <person name="Ley R."/>
            <person name="Guruge J."/>
            <person name="Turnbaugh P.J."/>
            <person name="Mahowald M."/>
            <person name="Liep D."/>
            <person name="Gordon J."/>
        </authorList>
    </citation>
    <scope>NUCLEOTIDE SEQUENCE [LARGE SCALE GENOMIC DNA]</scope>
    <source>
        <strain evidence="2">DSM 10507 / JCM 14656 / S5a33</strain>
    </source>
</reference>
<dbReference type="Proteomes" id="UP000003100">
    <property type="component" value="Unassembled WGS sequence"/>
</dbReference>
<protein>
    <submittedName>
        <fullName evidence="1">Uncharacterized protein</fullName>
    </submittedName>
</protein>
<dbReference type="eggNOG" id="ENOG5033D47">
    <property type="taxonomic scope" value="Bacteria"/>
</dbReference>
<dbReference type="EMBL" id="ACBZ01000075">
    <property type="protein sequence ID" value="EEG49562.1"/>
    <property type="molecule type" value="Genomic_DNA"/>
</dbReference>
<keyword evidence="2" id="KW-1185">Reference proteome</keyword>
<gene>
    <name evidence="1" type="ORF">RUMHYD_01518</name>
</gene>
<dbReference type="PATRIC" id="fig|476272.21.peg.2863"/>
<name>C0CKZ8_BLAHS</name>
<comment type="caution">
    <text evidence="1">The sequence shown here is derived from an EMBL/GenBank/DDBJ whole genome shotgun (WGS) entry which is preliminary data.</text>
</comment>
<sequence>MRNYERDSYGEPRKVTCNQCGRVIVKQNGILREDVCCIQKKWGYFSKKDGEIHSFVLCEACYDRFIKGFQVPVTIETETELM</sequence>
<dbReference type="HOGENOM" id="CLU_162525_0_0_9"/>